<dbReference type="PANTHER" id="PTHR35176">
    <property type="entry name" value="HEME OXYGENASE HI_0854-RELATED"/>
    <property type="match status" value="1"/>
</dbReference>
<comment type="caution">
    <text evidence="3">The sequence shown here is derived from an EMBL/GenBank/DDBJ whole genome shotgun (WGS) entry which is preliminary data.</text>
</comment>
<dbReference type="InterPro" id="IPR012349">
    <property type="entry name" value="Split_barrel_FMN-bd"/>
</dbReference>
<dbReference type="GO" id="GO:0005829">
    <property type="term" value="C:cytosol"/>
    <property type="evidence" value="ECO:0007669"/>
    <property type="project" value="TreeGrafter"/>
</dbReference>
<evidence type="ECO:0000313" key="4">
    <source>
        <dbReference type="Proteomes" id="UP001139410"/>
    </source>
</evidence>
<dbReference type="Gene3D" id="2.30.110.10">
    <property type="entry name" value="Electron Transport, Fmn-binding Protein, Chain A"/>
    <property type="match status" value="1"/>
</dbReference>
<dbReference type="AlphaFoldDB" id="A0A9X1TY75"/>
<dbReference type="InterPro" id="IPR011576">
    <property type="entry name" value="Pyridox_Oxase_N"/>
</dbReference>
<keyword evidence="1" id="KW-0560">Oxidoreductase</keyword>
<proteinExistence type="predicted"/>
<evidence type="ECO:0000256" key="1">
    <source>
        <dbReference type="ARBA" id="ARBA00023002"/>
    </source>
</evidence>
<dbReference type="EMBL" id="JAKFGM010000001">
    <property type="protein sequence ID" value="MCF2514537.1"/>
    <property type="molecule type" value="Genomic_DNA"/>
</dbReference>
<organism evidence="3 4">
    <name type="scientific">Sphingomonas cremea</name>
    <dbReference type="NCBI Taxonomy" id="2904799"/>
    <lineage>
        <taxon>Bacteria</taxon>
        <taxon>Pseudomonadati</taxon>
        <taxon>Pseudomonadota</taxon>
        <taxon>Alphaproteobacteria</taxon>
        <taxon>Sphingomonadales</taxon>
        <taxon>Sphingomonadaceae</taxon>
        <taxon>Sphingomonas</taxon>
    </lineage>
</organism>
<sequence length="154" mass="16814">MAISTLRPDGWPQTTIVGYANDGLLLYFMIFRSSQKLANIQRDDRVSIAVGDEPRDFQSLKAVFAGANAWEVTDADQRTHAWRLLTQRHPNLADFGVPDESEAALMCAACKYVSVLDYGKGFGHTDSFTVGDSGAVMMHPAEKNSWGISAAKSA</sequence>
<dbReference type="GO" id="GO:0070967">
    <property type="term" value="F:coenzyme F420 binding"/>
    <property type="evidence" value="ECO:0007669"/>
    <property type="project" value="TreeGrafter"/>
</dbReference>
<name>A0A9X1TY75_9SPHN</name>
<dbReference type="Pfam" id="PF01243">
    <property type="entry name" value="PNPOx_N"/>
    <property type="match status" value="1"/>
</dbReference>
<dbReference type="PANTHER" id="PTHR35176:SF6">
    <property type="entry name" value="HEME OXYGENASE HI_0854-RELATED"/>
    <property type="match status" value="1"/>
</dbReference>
<dbReference type="InterPro" id="IPR052019">
    <property type="entry name" value="F420H2_bilvrd_red/Heme_oxyg"/>
</dbReference>
<evidence type="ECO:0000313" key="3">
    <source>
        <dbReference type="EMBL" id="MCF2514537.1"/>
    </source>
</evidence>
<dbReference type="Proteomes" id="UP001139410">
    <property type="component" value="Unassembled WGS sequence"/>
</dbReference>
<reference evidence="3" key="1">
    <citation type="submission" date="2022-01" db="EMBL/GenBank/DDBJ databases">
        <authorList>
            <person name="Jo J.-H."/>
            <person name="Im W.-T."/>
        </authorList>
    </citation>
    <scope>NUCLEOTIDE SEQUENCE</scope>
    <source>
        <strain evidence="3">G124</strain>
    </source>
</reference>
<gene>
    <name evidence="3" type="ORF">LVY65_05580</name>
</gene>
<feature type="domain" description="Pyridoxamine 5'-phosphate oxidase N-terminal" evidence="2">
    <location>
        <begin position="1"/>
        <end position="97"/>
    </location>
</feature>
<accession>A0A9X1TY75</accession>
<dbReference type="GO" id="GO:0016627">
    <property type="term" value="F:oxidoreductase activity, acting on the CH-CH group of donors"/>
    <property type="evidence" value="ECO:0007669"/>
    <property type="project" value="TreeGrafter"/>
</dbReference>
<protein>
    <submittedName>
        <fullName evidence="3">Pyridoxamine 5'-phosphate oxidase family protein</fullName>
    </submittedName>
</protein>
<keyword evidence="4" id="KW-1185">Reference proteome</keyword>
<dbReference type="SUPFAM" id="SSF50475">
    <property type="entry name" value="FMN-binding split barrel"/>
    <property type="match status" value="1"/>
</dbReference>
<evidence type="ECO:0000259" key="2">
    <source>
        <dbReference type="Pfam" id="PF01243"/>
    </source>
</evidence>